<dbReference type="EMBL" id="ASHM01108709">
    <property type="protein sequence ID" value="PNX69435.1"/>
    <property type="molecule type" value="Genomic_DNA"/>
</dbReference>
<reference evidence="1 2" key="1">
    <citation type="journal article" date="2014" name="Am. J. Bot.">
        <title>Genome assembly and annotation for red clover (Trifolium pratense; Fabaceae).</title>
        <authorList>
            <person name="Istvanek J."/>
            <person name="Jaros M."/>
            <person name="Krenek A."/>
            <person name="Repkova J."/>
        </authorList>
    </citation>
    <scope>NUCLEOTIDE SEQUENCE [LARGE SCALE GENOMIC DNA]</scope>
    <source>
        <strain evidence="2">cv. Tatra</strain>
        <tissue evidence="1">Young leaves</tissue>
    </source>
</reference>
<organism evidence="1 2">
    <name type="scientific">Trifolium pratense</name>
    <name type="common">Red clover</name>
    <dbReference type="NCBI Taxonomy" id="57577"/>
    <lineage>
        <taxon>Eukaryota</taxon>
        <taxon>Viridiplantae</taxon>
        <taxon>Streptophyta</taxon>
        <taxon>Embryophyta</taxon>
        <taxon>Tracheophyta</taxon>
        <taxon>Spermatophyta</taxon>
        <taxon>Magnoliopsida</taxon>
        <taxon>eudicotyledons</taxon>
        <taxon>Gunneridae</taxon>
        <taxon>Pentapetalae</taxon>
        <taxon>rosids</taxon>
        <taxon>fabids</taxon>
        <taxon>Fabales</taxon>
        <taxon>Fabaceae</taxon>
        <taxon>Papilionoideae</taxon>
        <taxon>50 kb inversion clade</taxon>
        <taxon>NPAAA clade</taxon>
        <taxon>Hologalegina</taxon>
        <taxon>IRL clade</taxon>
        <taxon>Trifolieae</taxon>
        <taxon>Trifolium</taxon>
    </lineage>
</organism>
<proteinExistence type="predicted"/>
<accession>A0A2K3KT33</accession>
<name>A0A2K3KT33_TRIPR</name>
<dbReference type="Proteomes" id="UP000236291">
    <property type="component" value="Unassembled WGS sequence"/>
</dbReference>
<gene>
    <name evidence="1" type="ORF">L195_g056713</name>
</gene>
<dbReference type="AlphaFoldDB" id="A0A2K3KT33"/>
<protein>
    <submittedName>
        <fullName evidence="1">Uncharacterized protein</fullName>
    </submittedName>
</protein>
<comment type="caution">
    <text evidence="1">The sequence shown here is derived from an EMBL/GenBank/DDBJ whole genome shotgun (WGS) entry which is preliminary data.</text>
</comment>
<sequence length="66" mass="7560">MCNVHHVLHHHLLVRVFEARVVNLHPVEQIPARIAPFGARKTKILSPWGWGWRQKSPHMHFGAGIG</sequence>
<evidence type="ECO:0000313" key="2">
    <source>
        <dbReference type="Proteomes" id="UP000236291"/>
    </source>
</evidence>
<reference evidence="1 2" key="2">
    <citation type="journal article" date="2017" name="Front. Plant Sci.">
        <title>Gene Classification and Mining of Molecular Markers Useful in Red Clover (Trifolium pratense) Breeding.</title>
        <authorList>
            <person name="Istvanek J."/>
            <person name="Dluhosova J."/>
            <person name="Dluhos P."/>
            <person name="Patkova L."/>
            <person name="Nedelnik J."/>
            <person name="Repkova J."/>
        </authorList>
    </citation>
    <scope>NUCLEOTIDE SEQUENCE [LARGE SCALE GENOMIC DNA]</scope>
    <source>
        <strain evidence="2">cv. Tatra</strain>
        <tissue evidence="1">Young leaves</tissue>
    </source>
</reference>
<evidence type="ECO:0000313" key="1">
    <source>
        <dbReference type="EMBL" id="PNX69435.1"/>
    </source>
</evidence>